<gene>
    <name evidence="4" type="ORF">GCM10011387_21940</name>
</gene>
<evidence type="ECO:0000313" key="5">
    <source>
        <dbReference type="Proteomes" id="UP000651668"/>
    </source>
</evidence>
<reference evidence="4" key="2">
    <citation type="submission" date="2020-09" db="EMBL/GenBank/DDBJ databases">
        <authorList>
            <person name="Sun Q."/>
            <person name="Zhou Y."/>
        </authorList>
    </citation>
    <scope>NUCLEOTIDE SEQUENCE</scope>
    <source>
        <strain evidence="4">CGMCC 1.15343</strain>
    </source>
</reference>
<dbReference type="GO" id="GO:0016301">
    <property type="term" value="F:kinase activity"/>
    <property type="evidence" value="ECO:0007669"/>
    <property type="project" value="UniProtKB-KW"/>
</dbReference>
<feature type="domain" description="Carbohydrate kinase PfkB" evidence="3">
    <location>
        <begin position="14"/>
        <end position="274"/>
    </location>
</feature>
<evidence type="ECO:0000256" key="1">
    <source>
        <dbReference type="ARBA" id="ARBA00022679"/>
    </source>
</evidence>
<accession>A0A916UDS6</accession>
<protein>
    <submittedName>
        <fullName evidence="4">Ribokinase</fullName>
    </submittedName>
</protein>
<dbReference type="Gene3D" id="3.40.1190.20">
    <property type="match status" value="1"/>
</dbReference>
<dbReference type="PANTHER" id="PTHR10584">
    <property type="entry name" value="SUGAR KINASE"/>
    <property type="match status" value="1"/>
</dbReference>
<dbReference type="EMBL" id="BMIL01000007">
    <property type="protein sequence ID" value="GGC68173.1"/>
    <property type="molecule type" value="Genomic_DNA"/>
</dbReference>
<evidence type="ECO:0000313" key="4">
    <source>
        <dbReference type="EMBL" id="GGC68173.1"/>
    </source>
</evidence>
<reference evidence="4" key="1">
    <citation type="journal article" date="2014" name="Int. J. Syst. Evol. Microbiol.">
        <title>Complete genome sequence of Corynebacterium casei LMG S-19264T (=DSM 44701T), isolated from a smear-ripened cheese.</title>
        <authorList>
            <consortium name="US DOE Joint Genome Institute (JGI-PGF)"/>
            <person name="Walter F."/>
            <person name="Albersmeier A."/>
            <person name="Kalinowski J."/>
            <person name="Ruckert C."/>
        </authorList>
    </citation>
    <scope>NUCLEOTIDE SEQUENCE</scope>
    <source>
        <strain evidence="4">CGMCC 1.15343</strain>
    </source>
</reference>
<keyword evidence="1" id="KW-0808">Transferase</keyword>
<comment type="caution">
    <text evidence="4">The sequence shown here is derived from an EMBL/GenBank/DDBJ whole genome shotgun (WGS) entry which is preliminary data.</text>
</comment>
<dbReference type="RefSeq" id="WP_188626952.1">
    <property type="nucleotide sequence ID" value="NZ_BMIL01000007.1"/>
</dbReference>
<organism evidence="4 5">
    <name type="scientific">Pedobacter quisquiliarum</name>
    <dbReference type="NCBI Taxonomy" id="1834438"/>
    <lineage>
        <taxon>Bacteria</taxon>
        <taxon>Pseudomonadati</taxon>
        <taxon>Bacteroidota</taxon>
        <taxon>Sphingobacteriia</taxon>
        <taxon>Sphingobacteriales</taxon>
        <taxon>Sphingobacteriaceae</taxon>
        <taxon>Pedobacter</taxon>
    </lineage>
</organism>
<dbReference type="SUPFAM" id="SSF53613">
    <property type="entry name" value="Ribokinase-like"/>
    <property type="match status" value="1"/>
</dbReference>
<dbReference type="AlphaFoldDB" id="A0A916UDS6"/>
<keyword evidence="2" id="KW-0418">Kinase</keyword>
<evidence type="ECO:0000256" key="2">
    <source>
        <dbReference type="ARBA" id="ARBA00022777"/>
    </source>
</evidence>
<dbReference type="PANTHER" id="PTHR10584:SF166">
    <property type="entry name" value="RIBOKINASE"/>
    <property type="match status" value="1"/>
</dbReference>
<dbReference type="InterPro" id="IPR011611">
    <property type="entry name" value="PfkB_dom"/>
</dbReference>
<proteinExistence type="predicted"/>
<dbReference type="Proteomes" id="UP000651668">
    <property type="component" value="Unassembled WGS sequence"/>
</dbReference>
<name>A0A916UDS6_9SPHI</name>
<sequence length="294" mass="32250">MVDICCVGHITSDKVVTSNTTLYMPGGTAYYFSFPLAGFDVNYLLVTALAKAESRYVAELEHRNIAVKVQESEHTVCFENVYEANTDFRTQYVSQKADAFIEETLADVEAKIFHLGPLLADDFSVSLIRSLAAKGRVSMDVQGYLRVVKDGKVFHAAWPEKQEVLAYVDILKADETELRTLTGVEDIKSAAALVADWGVKEVVITNGSQGSMIYSQGVFHAIPAFPPRTLVDATGCGDTYMAGYLYQRIKGADEQQSGRFAAALATLKLESAGPFQGQLEDVQVLLEQYSSEAR</sequence>
<keyword evidence="5" id="KW-1185">Reference proteome</keyword>
<dbReference type="Pfam" id="PF00294">
    <property type="entry name" value="PfkB"/>
    <property type="match status" value="1"/>
</dbReference>
<evidence type="ECO:0000259" key="3">
    <source>
        <dbReference type="Pfam" id="PF00294"/>
    </source>
</evidence>
<dbReference type="InterPro" id="IPR029056">
    <property type="entry name" value="Ribokinase-like"/>
</dbReference>